<dbReference type="SUPFAM" id="SSF53474">
    <property type="entry name" value="alpha/beta-Hydrolases"/>
    <property type="match status" value="1"/>
</dbReference>
<name>A0A2G9YYI3_9BACT</name>
<dbReference type="Gene3D" id="3.40.50.1820">
    <property type="entry name" value="alpha/beta hydrolase"/>
    <property type="match status" value="1"/>
</dbReference>
<dbReference type="PANTHER" id="PTHR43798:SF33">
    <property type="entry name" value="HYDROLASE, PUTATIVE (AFU_ORTHOLOGUE AFUA_2G14860)-RELATED"/>
    <property type="match status" value="1"/>
</dbReference>
<protein>
    <submittedName>
        <fullName evidence="2">Alpha/beta hydrolase</fullName>
    </submittedName>
</protein>
<proteinExistence type="predicted"/>
<reference evidence="2 3" key="1">
    <citation type="submission" date="2017-09" db="EMBL/GenBank/DDBJ databases">
        <title>Depth-based differentiation of microbial function through sediment-hosted aquifers and enrichment of novel symbionts in the deep terrestrial subsurface.</title>
        <authorList>
            <person name="Probst A.J."/>
            <person name="Ladd B."/>
            <person name="Jarett J.K."/>
            <person name="Geller-Mcgrath D.E."/>
            <person name="Sieber C.M."/>
            <person name="Emerson J.B."/>
            <person name="Anantharaman K."/>
            <person name="Thomas B.C."/>
            <person name="Malmstrom R."/>
            <person name="Stieglmeier M."/>
            <person name="Klingl A."/>
            <person name="Woyke T."/>
            <person name="Ryan C.M."/>
            <person name="Banfield J.F."/>
        </authorList>
    </citation>
    <scope>NUCLEOTIDE SEQUENCE [LARGE SCALE GENOMIC DNA]</scope>
    <source>
        <strain evidence="2">CG23_combo_of_CG06-09_8_20_14_all_37_18</strain>
    </source>
</reference>
<dbReference type="InterPro" id="IPR029058">
    <property type="entry name" value="AB_hydrolase_fold"/>
</dbReference>
<dbReference type="GO" id="GO:0016020">
    <property type="term" value="C:membrane"/>
    <property type="evidence" value="ECO:0007669"/>
    <property type="project" value="TreeGrafter"/>
</dbReference>
<accession>A0A2G9YYI3</accession>
<dbReference type="InterPro" id="IPR000073">
    <property type="entry name" value="AB_hydrolase_1"/>
</dbReference>
<dbReference type="Proteomes" id="UP000229952">
    <property type="component" value="Unassembled WGS sequence"/>
</dbReference>
<organism evidence="2 3">
    <name type="scientific">Candidatus Nealsonbacteria bacterium CG23_combo_of_CG06-09_8_20_14_all_37_18</name>
    <dbReference type="NCBI Taxonomy" id="1974720"/>
    <lineage>
        <taxon>Bacteria</taxon>
        <taxon>Candidatus Nealsoniibacteriota</taxon>
    </lineage>
</organism>
<dbReference type="AlphaFoldDB" id="A0A2G9YYI3"/>
<keyword evidence="2" id="KW-0378">Hydrolase</keyword>
<dbReference type="InterPro" id="IPR050266">
    <property type="entry name" value="AB_hydrolase_sf"/>
</dbReference>
<dbReference type="EMBL" id="PCRQ01000039">
    <property type="protein sequence ID" value="PIP24282.1"/>
    <property type="molecule type" value="Genomic_DNA"/>
</dbReference>
<feature type="domain" description="AB hydrolase-1" evidence="1">
    <location>
        <begin position="140"/>
        <end position="242"/>
    </location>
</feature>
<feature type="domain" description="AB hydrolase-1" evidence="1">
    <location>
        <begin position="22"/>
        <end position="139"/>
    </location>
</feature>
<sequence length="258" mass="29120">MDERQILINDLKINYKIAGQGPAILILHGWGGSSDSWIETQKILAEKGYQVIVSDFPGFGKSITPPKPWGVKEYTDFILKFTEKLGFNNFFLLGHSFGGRIAVKFASQYPEKVKALILCDSAGIKPKPGPKTLVIFWLARIGNAIFAPKHLARFKDSARNLFYLFLRKKDYVKANGTMKETIKKVIDEDLSSDLSKIKTKTLTVWGGADRMVPVKYARIFKEKINNSELEIIPKVGHSPHLEVPDRLSQIIINFLNNL</sequence>
<evidence type="ECO:0000313" key="2">
    <source>
        <dbReference type="EMBL" id="PIP24282.1"/>
    </source>
</evidence>
<comment type="caution">
    <text evidence="2">The sequence shown here is derived from an EMBL/GenBank/DDBJ whole genome shotgun (WGS) entry which is preliminary data.</text>
</comment>
<dbReference type="InterPro" id="IPR000639">
    <property type="entry name" value="Epox_hydrolase-like"/>
</dbReference>
<evidence type="ECO:0000259" key="1">
    <source>
        <dbReference type="Pfam" id="PF00561"/>
    </source>
</evidence>
<dbReference type="PRINTS" id="PR00412">
    <property type="entry name" value="EPOXHYDRLASE"/>
</dbReference>
<dbReference type="PRINTS" id="PR00111">
    <property type="entry name" value="ABHYDROLASE"/>
</dbReference>
<gene>
    <name evidence="2" type="ORF">COX35_01560</name>
</gene>
<evidence type="ECO:0000313" key="3">
    <source>
        <dbReference type="Proteomes" id="UP000229952"/>
    </source>
</evidence>
<dbReference type="PANTHER" id="PTHR43798">
    <property type="entry name" value="MONOACYLGLYCEROL LIPASE"/>
    <property type="match status" value="1"/>
</dbReference>
<dbReference type="Pfam" id="PF00561">
    <property type="entry name" value="Abhydrolase_1"/>
    <property type="match status" value="2"/>
</dbReference>
<dbReference type="GO" id="GO:0016787">
    <property type="term" value="F:hydrolase activity"/>
    <property type="evidence" value="ECO:0007669"/>
    <property type="project" value="UniProtKB-KW"/>
</dbReference>